<feature type="transmembrane region" description="Helical" evidence="2">
    <location>
        <begin position="238"/>
        <end position="258"/>
    </location>
</feature>
<organism evidence="3">
    <name type="scientific">Streptomyces haneummycinicus</name>
    <dbReference type="NCBI Taxonomy" id="3074435"/>
    <lineage>
        <taxon>Bacteria</taxon>
        <taxon>Bacillati</taxon>
        <taxon>Actinomycetota</taxon>
        <taxon>Actinomycetes</taxon>
        <taxon>Kitasatosporales</taxon>
        <taxon>Streptomycetaceae</taxon>
        <taxon>Streptomyces</taxon>
    </lineage>
</organism>
<feature type="transmembrane region" description="Helical" evidence="2">
    <location>
        <begin position="179"/>
        <end position="197"/>
    </location>
</feature>
<feature type="region of interest" description="Disordered" evidence="1">
    <location>
        <begin position="324"/>
        <end position="345"/>
    </location>
</feature>
<accession>A0AAT9HW56</accession>
<feature type="transmembrane region" description="Helical" evidence="2">
    <location>
        <begin position="20"/>
        <end position="43"/>
    </location>
</feature>
<reference evidence="3" key="2">
    <citation type="submission" date="2024-07" db="EMBL/GenBank/DDBJ databases">
        <title>Streptomyces haneummycinica sp. nov., a new antibiotic-producing actinobacterium isolated from marine sediment.</title>
        <authorList>
            <person name="Uemura M."/>
            <person name="Hamada M."/>
            <person name="Hirano S."/>
            <person name="Kobayashi K."/>
            <person name="Ohshiro T."/>
            <person name="Kobayashi T."/>
            <person name="Terahara T."/>
        </authorList>
    </citation>
    <scope>NUCLEOTIDE SEQUENCE</scope>
    <source>
        <strain evidence="3">KM77-8</strain>
    </source>
</reference>
<feature type="compositionally biased region" description="Basic residues" evidence="1">
    <location>
        <begin position="335"/>
        <end position="345"/>
    </location>
</feature>
<dbReference type="EMBL" id="AP035768">
    <property type="protein sequence ID" value="BFO21498.1"/>
    <property type="molecule type" value="Genomic_DNA"/>
</dbReference>
<gene>
    <name evidence="3" type="ORF">SHKM778_78860</name>
</gene>
<keyword evidence="2" id="KW-1133">Transmembrane helix</keyword>
<proteinExistence type="predicted"/>
<keyword evidence="2" id="KW-0812">Transmembrane</keyword>
<feature type="transmembrane region" description="Helical" evidence="2">
    <location>
        <begin position="133"/>
        <end position="159"/>
    </location>
</feature>
<evidence type="ECO:0008006" key="4">
    <source>
        <dbReference type="Google" id="ProtNLM"/>
    </source>
</evidence>
<evidence type="ECO:0000256" key="2">
    <source>
        <dbReference type="SAM" id="Phobius"/>
    </source>
</evidence>
<evidence type="ECO:0000313" key="3">
    <source>
        <dbReference type="EMBL" id="BFO21498.1"/>
    </source>
</evidence>
<dbReference type="AlphaFoldDB" id="A0AAT9HW56"/>
<sequence>MDLEKRPVRPAVAPAGEGCLVVAIRVPVRIVVLVLVVPVRLAWDALVVGGRFLNGTVFRPLGRALRWLGRAVFVWPFVGLWRHVLVPLGKALAWLGHVLLVVPAIAFYRYVLTPLGHAAVWLYARVLTPVGHVLAAIGAGLWAGVVWLGRYLVVVPSVWVWRRVLAPVGRAAAWCARGVVWLVTAVVDGIGVALYWITRMLLVLPTLAVWRWVLVPAGRVLAVVAREAGHALGHAWRVAGYLSLAVGRLLGTLFRWVFVEPVRWVYRRVLTPVGHTVRDTVLRPAAEAGRRVGRGVGRATRQALAAARASVRQVRADLRRALLGEPKGSRSGGIGKKRSRARSEM</sequence>
<feature type="transmembrane region" description="Helical" evidence="2">
    <location>
        <begin position="91"/>
        <end position="112"/>
    </location>
</feature>
<keyword evidence="2" id="KW-0472">Membrane</keyword>
<feature type="transmembrane region" description="Helical" evidence="2">
    <location>
        <begin position="64"/>
        <end position="85"/>
    </location>
</feature>
<reference evidence="3" key="1">
    <citation type="submission" date="2024-06" db="EMBL/GenBank/DDBJ databases">
        <authorList>
            <consortium name="consrtm"/>
            <person name="Uemura M."/>
            <person name="Terahara T."/>
        </authorList>
    </citation>
    <scope>NUCLEOTIDE SEQUENCE</scope>
    <source>
        <strain evidence="3">KM77-8</strain>
    </source>
</reference>
<evidence type="ECO:0000256" key="1">
    <source>
        <dbReference type="SAM" id="MobiDB-lite"/>
    </source>
</evidence>
<name>A0AAT9HW56_9ACTN</name>
<protein>
    <recommendedName>
        <fullName evidence="4">Integral membrane protein</fullName>
    </recommendedName>
</protein>